<protein>
    <submittedName>
        <fullName evidence="1">Uncharacterized protein</fullName>
    </submittedName>
</protein>
<dbReference type="EMBL" id="KK785030">
    <property type="protein sequence ID" value="KDO52620.1"/>
    <property type="molecule type" value="Genomic_DNA"/>
</dbReference>
<dbReference type="Proteomes" id="UP000027120">
    <property type="component" value="Unassembled WGS sequence"/>
</dbReference>
<sequence length="73" mass="8654">QEGTPAAMQMKADVNMSQRTWASQMTKHVMEINKHLQSRLLDLMQCRILWYKEIDPVSTQRRKKRKIETPALQ</sequence>
<dbReference type="STRING" id="2711.A0A067EFF3"/>
<gene>
    <name evidence="1" type="ORF">CISIN_1g0453702mg</name>
</gene>
<feature type="non-terminal residue" evidence="1">
    <location>
        <position position="1"/>
    </location>
</feature>
<proteinExistence type="predicted"/>
<dbReference type="AlphaFoldDB" id="A0A067EFF3"/>
<organism evidence="1 2">
    <name type="scientific">Citrus sinensis</name>
    <name type="common">Sweet orange</name>
    <name type="synonym">Citrus aurantium var. sinensis</name>
    <dbReference type="NCBI Taxonomy" id="2711"/>
    <lineage>
        <taxon>Eukaryota</taxon>
        <taxon>Viridiplantae</taxon>
        <taxon>Streptophyta</taxon>
        <taxon>Embryophyta</taxon>
        <taxon>Tracheophyta</taxon>
        <taxon>Spermatophyta</taxon>
        <taxon>Magnoliopsida</taxon>
        <taxon>eudicotyledons</taxon>
        <taxon>Gunneridae</taxon>
        <taxon>Pentapetalae</taxon>
        <taxon>rosids</taxon>
        <taxon>malvids</taxon>
        <taxon>Sapindales</taxon>
        <taxon>Rutaceae</taxon>
        <taxon>Aurantioideae</taxon>
        <taxon>Citrus</taxon>
    </lineage>
</organism>
<accession>A0A067EFF3</accession>
<evidence type="ECO:0000313" key="2">
    <source>
        <dbReference type="Proteomes" id="UP000027120"/>
    </source>
</evidence>
<keyword evidence="2" id="KW-1185">Reference proteome</keyword>
<evidence type="ECO:0000313" key="1">
    <source>
        <dbReference type="EMBL" id="KDO52620.1"/>
    </source>
</evidence>
<name>A0A067EFF3_CITSI</name>
<reference evidence="1 2" key="1">
    <citation type="submission" date="2014-04" db="EMBL/GenBank/DDBJ databases">
        <authorList>
            <consortium name="International Citrus Genome Consortium"/>
            <person name="Gmitter F."/>
            <person name="Chen C."/>
            <person name="Farmerie W."/>
            <person name="Harkins T."/>
            <person name="Desany B."/>
            <person name="Mohiuddin M."/>
            <person name="Kodira C."/>
            <person name="Borodovsky M."/>
            <person name="Lomsadze A."/>
            <person name="Burns P."/>
            <person name="Jenkins J."/>
            <person name="Prochnik S."/>
            <person name="Shu S."/>
            <person name="Chapman J."/>
            <person name="Pitluck S."/>
            <person name="Schmutz J."/>
            <person name="Rokhsar D."/>
        </authorList>
    </citation>
    <scope>NUCLEOTIDE SEQUENCE</scope>
</reference>